<dbReference type="EMBL" id="BSDZ01000015">
    <property type="protein sequence ID" value="GLI63397.1"/>
    <property type="molecule type" value="Genomic_DNA"/>
</dbReference>
<evidence type="ECO:0000313" key="3">
    <source>
        <dbReference type="EMBL" id="GLI63397.1"/>
    </source>
</evidence>
<feature type="compositionally biased region" description="Low complexity" evidence="2">
    <location>
        <begin position="1"/>
        <end position="12"/>
    </location>
</feature>
<organism evidence="3 4">
    <name type="scientific">Volvox africanus</name>
    <dbReference type="NCBI Taxonomy" id="51714"/>
    <lineage>
        <taxon>Eukaryota</taxon>
        <taxon>Viridiplantae</taxon>
        <taxon>Chlorophyta</taxon>
        <taxon>core chlorophytes</taxon>
        <taxon>Chlorophyceae</taxon>
        <taxon>CS clade</taxon>
        <taxon>Chlamydomonadales</taxon>
        <taxon>Volvocaceae</taxon>
        <taxon>Volvox</taxon>
    </lineage>
</organism>
<keyword evidence="1" id="KW-0175">Coiled coil</keyword>
<gene>
    <name evidence="3" type="ORF">VaNZ11_006358</name>
</gene>
<comment type="caution">
    <text evidence="3">The sequence shown here is derived from an EMBL/GenBank/DDBJ whole genome shotgun (WGS) entry which is preliminary data.</text>
</comment>
<keyword evidence="4" id="KW-1185">Reference proteome</keyword>
<feature type="region of interest" description="Disordered" evidence="2">
    <location>
        <begin position="1"/>
        <end position="46"/>
    </location>
</feature>
<evidence type="ECO:0000256" key="2">
    <source>
        <dbReference type="SAM" id="MobiDB-lite"/>
    </source>
</evidence>
<protein>
    <submittedName>
        <fullName evidence="3">Uncharacterized protein</fullName>
    </submittedName>
</protein>
<accession>A0ABQ5S247</accession>
<dbReference type="Proteomes" id="UP001165090">
    <property type="component" value="Unassembled WGS sequence"/>
</dbReference>
<evidence type="ECO:0000256" key="1">
    <source>
        <dbReference type="SAM" id="Coils"/>
    </source>
</evidence>
<feature type="region of interest" description="Disordered" evidence="2">
    <location>
        <begin position="408"/>
        <end position="428"/>
    </location>
</feature>
<reference evidence="3 4" key="1">
    <citation type="journal article" date="2023" name="IScience">
        <title>Expanded male sex-determining region conserved during the evolution of homothallism in the green alga Volvox.</title>
        <authorList>
            <person name="Yamamoto K."/>
            <person name="Matsuzaki R."/>
            <person name="Mahakham W."/>
            <person name="Heman W."/>
            <person name="Sekimoto H."/>
            <person name="Kawachi M."/>
            <person name="Minakuchi Y."/>
            <person name="Toyoda A."/>
            <person name="Nozaki H."/>
        </authorList>
    </citation>
    <scope>NUCLEOTIDE SEQUENCE [LARGE SCALE GENOMIC DNA]</scope>
    <source>
        <strain evidence="3 4">NIES-4468</strain>
    </source>
</reference>
<evidence type="ECO:0000313" key="4">
    <source>
        <dbReference type="Proteomes" id="UP001165090"/>
    </source>
</evidence>
<name>A0ABQ5S247_9CHLO</name>
<proteinExistence type="predicted"/>
<sequence length="456" mass="47584">MANYSEDSASSLDDSEDLDDIPLSLAPNGRHEHDEPPLTSKGAPLGFSRPVTGFNLKLPAPKADELGSPDHDGLQLMRSEPAYLAETARARPPMALSIGPGRVASTSYNGVPDQGVSFLGRRGSLKPPMLSLANPASASPVPSAAPTPGVDGVAAAPPHVTAWPVPEPKRRQSVRVDLVSSAFVLQGDEPTTPGETSASTYTSVAVTTGAVTSASECIAQRCSSQLGIAPCDLEFFELRPLESGAIPESCTRVGVLIRGSTFSLSALEDLLARSKRDSQLAGMLEGAIRDSSQHAAEAKQHAEKLAKQNEELAVLRERLRHVEAVNQHLRDQLQRSDEHRQLLGSTIRTIKKEFEDFKSRVVVEGSLDQLPLQQLSLGPSTTAATAGSVPGAGPVGNPFGLQGQAPVAFPGLLPGTTRSGSNGGSIGDVAAVPASASVAAVVVAPVPATREDGLRR</sequence>
<feature type="coiled-coil region" evidence="1">
    <location>
        <begin position="295"/>
        <end position="332"/>
    </location>
</feature>